<dbReference type="AlphaFoldDB" id="A0A813DTW8"/>
<keyword evidence="2" id="KW-1185">Reference proteome</keyword>
<comment type="caution">
    <text evidence="1">The sequence shown here is derived from an EMBL/GenBank/DDBJ whole genome shotgun (WGS) entry which is preliminary data.</text>
</comment>
<protein>
    <submittedName>
        <fullName evidence="1">Uncharacterized protein</fullName>
    </submittedName>
</protein>
<accession>A0A813DTW8</accession>
<proteinExistence type="predicted"/>
<organism evidence="1 2">
    <name type="scientific">Polarella glacialis</name>
    <name type="common">Dinoflagellate</name>
    <dbReference type="NCBI Taxonomy" id="89957"/>
    <lineage>
        <taxon>Eukaryota</taxon>
        <taxon>Sar</taxon>
        <taxon>Alveolata</taxon>
        <taxon>Dinophyceae</taxon>
        <taxon>Suessiales</taxon>
        <taxon>Suessiaceae</taxon>
        <taxon>Polarella</taxon>
    </lineage>
</organism>
<dbReference type="Proteomes" id="UP000654075">
    <property type="component" value="Unassembled WGS sequence"/>
</dbReference>
<name>A0A813DTW8_POLGL</name>
<reference evidence="1" key="1">
    <citation type="submission" date="2021-02" db="EMBL/GenBank/DDBJ databases">
        <authorList>
            <person name="Dougan E. K."/>
            <person name="Rhodes N."/>
            <person name="Thang M."/>
            <person name="Chan C."/>
        </authorList>
    </citation>
    <scope>NUCLEOTIDE SEQUENCE</scope>
</reference>
<sequence length="125" mass="12719">MFAGYVEPGQVSGYAGHVALDVASAPADVQQLPPLPQGHEVALTAAAAFAQAGGLAPTEVANYTSAQNYSPAGQTLQPRSPPVQLAIHRIEGALCSSAVSPVVRVHVVDAASGFWRAKALGGSQF</sequence>
<gene>
    <name evidence="1" type="ORF">PGLA1383_LOCUS7889</name>
</gene>
<dbReference type="EMBL" id="CAJNNV010003488">
    <property type="protein sequence ID" value="CAE8589111.1"/>
    <property type="molecule type" value="Genomic_DNA"/>
</dbReference>
<evidence type="ECO:0000313" key="1">
    <source>
        <dbReference type="EMBL" id="CAE8589111.1"/>
    </source>
</evidence>
<evidence type="ECO:0000313" key="2">
    <source>
        <dbReference type="Proteomes" id="UP000654075"/>
    </source>
</evidence>